<dbReference type="Pfam" id="PF09992">
    <property type="entry name" value="NAGPA"/>
    <property type="match status" value="1"/>
</dbReference>
<comment type="caution">
    <text evidence="2">The sequence shown here is derived from an EMBL/GenBank/DDBJ whole genome shotgun (WGS) entry which is preliminary data.</text>
</comment>
<feature type="domain" description="Phosphodiester glycosidase" evidence="1">
    <location>
        <begin position="84"/>
        <end position="233"/>
    </location>
</feature>
<dbReference type="EMBL" id="RJTW01000007">
    <property type="protein sequence ID" value="ROH89984.1"/>
    <property type="molecule type" value="Genomic_DNA"/>
</dbReference>
<keyword evidence="3" id="KW-1185">Reference proteome</keyword>
<evidence type="ECO:0000313" key="3">
    <source>
        <dbReference type="Proteomes" id="UP000281899"/>
    </source>
</evidence>
<gene>
    <name evidence="2" type="ORF">EGI15_14995</name>
</gene>
<sequence length="255" mass="29521">MINIFFPKIKSPRSSLKIIWYFLLFILLFCSFCCKEKVKDSSRFITYQVNPQKKNTQLYWKSDKGELLKSLDHLITDVQHKNKKLVFAMNGGMFEPDNSPKGLYIEDFKILKSIDTLQGSGNFYLKPNGIFYLTRNNRAGIVETKKYVQNKEVRYATQSGPMLITNGKINPIFQENSKNLNIRNGVGILKNGDFLFVMSKKEINFYNLAEFFKNSGCKDALYLDGYVSRTYLPEKKWIQKDGNFGIMIGVTESKK</sequence>
<dbReference type="Proteomes" id="UP000281899">
    <property type="component" value="Unassembled WGS sequence"/>
</dbReference>
<evidence type="ECO:0000313" key="2">
    <source>
        <dbReference type="EMBL" id="ROH89984.1"/>
    </source>
</evidence>
<protein>
    <recommendedName>
        <fullName evidence="1">Phosphodiester glycosidase domain-containing protein</fullName>
    </recommendedName>
</protein>
<accession>A0ABX9X2F5</accession>
<organism evidence="2 3">
    <name type="scientific">Chryseobacterium cucumeris</name>
    <dbReference type="NCBI Taxonomy" id="1813611"/>
    <lineage>
        <taxon>Bacteria</taxon>
        <taxon>Pseudomonadati</taxon>
        <taxon>Bacteroidota</taxon>
        <taxon>Flavobacteriia</taxon>
        <taxon>Flavobacteriales</taxon>
        <taxon>Weeksellaceae</taxon>
        <taxon>Chryseobacterium group</taxon>
        <taxon>Chryseobacterium</taxon>
    </lineage>
</organism>
<reference evidence="2 3" key="1">
    <citation type="submission" date="2018-11" db="EMBL/GenBank/DDBJ databases">
        <title>Proposal to divide the Flavobacteriaceae and reorganize its genera based on Amino Acid Identity values calculated from whole genome sequences.</title>
        <authorList>
            <person name="Nicholson A.C."/>
            <person name="Gulvik C.A."/>
            <person name="Whitney A.M."/>
            <person name="Humrighouse B.W."/>
            <person name="Bell M."/>
            <person name="Holmes B."/>
            <person name="Steigerwalt A."/>
            <person name="Villarma A."/>
            <person name="Sheth M."/>
            <person name="Batra D."/>
            <person name="Pryor J."/>
            <person name="Bernardet J.-F."/>
            <person name="Hugo C."/>
            <person name="Kampfer P."/>
            <person name="Newman J."/>
            <person name="Mcquiston J.R."/>
        </authorList>
    </citation>
    <scope>NUCLEOTIDE SEQUENCE [LARGE SCALE GENOMIC DNA]</scope>
    <source>
        <strain evidence="2 3">G0235</strain>
    </source>
</reference>
<dbReference type="InterPro" id="IPR018711">
    <property type="entry name" value="NAGPA"/>
</dbReference>
<evidence type="ECO:0000259" key="1">
    <source>
        <dbReference type="Pfam" id="PF09992"/>
    </source>
</evidence>
<proteinExistence type="predicted"/>
<name>A0ABX9X2F5_9FLAO</name>